<evidence type="ECO:0000256" key="7">
    <source>
        <dbReference type="SAM" id="MobiDB-lite"/>
    </source>
</evidence>
<evidence type="ECO:0000313" key="8">
    <source>
        <dbReference type="EMBL" id="GMS86351.1"/>
    </source>
</evidence>
<dbReference type="InterPro" id="IPR021134">
    <property type="entry name" value="Bestrophin-like"/>
</dbReference>
<dbReference type="AlphaFoldDB" id="A0AAV5SSJ2"/>
<evidence type="ECO:0000256" key="5">
    <source>
        <dbReference type="ARBA" id="ARBA00034769"/>
    </source>
</evidence>
<feature type="transmembrane region" description="Helical" evidence="6">
    <location>
        <begin position="229"/>
        <end position="249"/>
    </location>
</feature>
<comment type="function">
    <text evidence="6">Forms chloride channels.</text>
</comment>
<dbReference type="GO" id="GO:0034707">
    <property type="term" value="C:chloride channel complex"/>
    <property type="evidence" value="ECO:0007669"/>
    <property type="project" value="UniProtKB-KW"/>
</dbReference>
<comment type="subcellular location">
    <subcellularLocation>
        <location evidence="6">Cell membrane</location>
        <topology evidence="6">Multi-pass membrane protein</topology>
    </subcellularLocation>
    <subcellularLocation>
        <location evidence="1">Membrane</location>
    </subcellularLocation>
</comment>
<comment type="similarity">
    <text evidence="5 6">Belongs to the anion channel-forming bestrophin (TC 1.A.46) family. Calcium-sensitive chloride channel subfamily.</text>
</comment>
<name>A0AAV5SSJ2_9BILA</name>
<dbReference type="PANTHER" id="PTHR10736:SF33">
    <property type="entry name" value="BESTROPHIN HOMOLOG"/>
    <property type="match status" value="1"/>
</dbReference>
<feature type="transmembrane region" description="Helical" evidence="6">
    <location>
        <begin position="261"/>
        <end position="283"/>
    </location>
</feature>
<gene>
    <name evidence="8" type="ORF">PENTCL1PPCAC_8526</name>
</gene>
<dbReference type="GO" id="GO:0005254">
    <property type="term" value="F:chloride channel activity"/>
    <property type="evidence" value="ECO:0007669"/>
    <property type="project" value="UniProtKB-KW"/>
</dbReference>
<protein>
    <recommendedName>
        <fullName evidence="6">Bestrophin homolog</fullName>
    </recommendedName>
</protein>
<feature type="non-terminal residue" evidence="8">
    <location>
        <position position="467"/>
    </location>
</feature>
<dbReference type="Proteomes" id="UP001432027">
    <property type="component" value="Unassembled WGS sequence"/>
</dbReference>
<dbReference type="GO" id="GO:0005886">
    <property type="term" value="C:plasma membrane"/>
    <property type="evidence" value="ECO:0007669"/>
    <property type="project" value="UniProtKB-SubCell"/>
</dbReference>
<feature type="non-terminal residue" evidence="8">
    <location>
        <position position="1"/>
    </location>
</feature>
<feature type="region of interest" description="Disordered" evidence="7">
    <location>
        <begin position="403"/>
        <end position="467"/>
    </location>
</feature>
<feature type="transmembrane region" description="Helical" evidence="6">
    <location>
        <begin position="26"/>
        <end position="49"/>
    </location>
</feature>
<dbReference type="InterPro" id="IPR000615">
    <property type="entry name" value="Bestrophin"/>
</dbReference>
<evidence type="ECO:0000256" key="1">
    <source>
        <dbReference type="ARBA" id="ARBA00004370"/>
    </source>
</evidence>
<evidence type="ECO:0000256" key="2">
    <source>
        <dbReference type="ARBA" id="ARBA00022692"/>
    </source>
</evidence>
<keyword evidence="2 6" id="KW-0812">Transmembrane</keyword>
<evidence type="ECO:0000256" key="6">
    <source>
        <dbReference type="RuleBase" id="RU363126"/>
    </source>
</evidence>
<keyword evidence="6" id="KW-0407">Ion channel</keyword>
<dbReference type="EMBL" id="BTSX01000002">
    <property type="protein sequence ID" value="GMS86351.1"/>
    <property type="molecule type" value="Genomic_DNA"/>
</dbReference>
<keyword evidence="6" id="KW-0868">Chloride</keyword>
<accession>A0AAV5SSJ2</accession>
<sequence>NADVNNANVSALGKLLWRWKGSIWKAVYAELLLFLAAYGFCSLIYHVYLDDIQQRYFEAICVFFAKYADFVPLTFMLGFYVSVVISRWWDMFNNIGWIDLPALYIANHIHGNDEQSRLIRRNLIRHLLFYQVLAYRDISVVVRERFPTLETCIAAGYITADELNKFRGIGSRFPQYWTPIGWVMSGLRRAYREGRIHSPIALQDLQNRVLDFRGNLGTLLGYDWVPIPLLYSQVVSLSVRIYFIIAILGRQNLVQAIDDKYIDPINIYFPIMTTMQFVFYVGWLKVAEALLNPFGSDDDDLEINWLLDRNLEVGYMIIEERDEIALTRDTFWSESVIYPLYSEDTVKQAHNPMVGSAVNMKLRTNSTVMVPRLIDDEAEYLARSSSIFSLAPLASIQRRLSRLGNGVGPEEGGENDSRRDSRKISSPNPPSTIHSPLPRRTSTATHNTGELHVVVEEEEDPEWRKKW</sequence>
<keyword evidence="6" id="KW-0869">Chloride channel</keyword>
<keyword evidence="6" id="KW-0406">Ion transport</keyword>
<feature type="transmembrane region" description="Helical" evidence="6">
    <location>
        <begin position="70"/>
        <end position="89"/>
    </location>
</feature>
<dbReference type="Pfam" id="PF01062">
    <property type="entry name" value="Bestrophin"/>
    <property type="match status" value="1"/>
</dbReference>
<organism evidence="8 9">
    <name type="scientific">Pristionchus entomophagus</name>
    <dbReference type="NCBI Taxonomy" id="358040"/>
    <lineage>
        <taxon>Eukaryota</taxon>
        <taxon>Metazoa</taxon>
        <taxon>Ecdysozoa</taxon>
        <taxon>Nematoda</taxon>
        <taxon>Chromadorea</taxon>
        <taxon>Rhabditida</taxon>
        <taxon>Rhabditina</taxon>
        <taxon>Diplogasteromorpha</taxon>
        <taxon>Diplogasteroidea</taxon>
        <taxon>Neodiplogasteridae</taxon>
        <taxon>Pristionchus</taxon>
    </lineage>
</organism>
<keyword evidence="6" id="KW-1003">Cell membrane</keyword>
<keyword evidence="9" id="KW-1185">Reference proteome</keyword>
<keyword evidence="6" id="KW-0813">Transport</keyword>
<evidence type="ECO:0000313" key="9">
    <source>
        <dbReference type="Proteomes" id="UP001432027"/>
    </source>
</evidence>
<keyword evidence="3 6" id="KW-1133">Transmembrane helix</keyword>
<comment type="caution">
    <text evidence="8">The sequence shown here is derived from an EMBL/GenBank/DDBJ whole genome shotgun (WGS) entry which is preliminary data.</text>
</comment>
<dbReference type="PANTHER" id="PTHR10736">
    <property type="entry name" value="BESTROPHIN"/>
    <property type="match status" value="1"/>
</dbReference>
<proteinExistence type="inferred from homology"/>
<evidence type="ECO:0000256" key="4">
    <source>
        <dbReference type="ARBA" id="ARBA00023136"/>
    </source>
</evidence>
<reference evidence="8" key="1">
    <citation type="submission" date="2023-10" db="EMBL/GenBank/DDBJ databases">
        <title>Genome assembly of Pristionchus species.</title>
        <authorList>
            <person name="Yoshida K."/>
            <person name="Sommer R.J."/>
        </authorList>
    </citation>
    <scope>NUCLEOTIDE SEQUENCE</scope>
    <source>
        <strain evidence="8">RS0144</strain>
    </source>
</reference>
<evidence type="ECO:0000256" key="3">
    <source>
        <dbReference type="ARBA" id="ARBA00022989"/>
    </source>
</evidence>
<keyword evidence="4 6" id="KW-0472">Membrane</keyword>